<keyword evidence="2" id="KW-1185">Reference proteome</keyword>
<dbReference type="KEGG" id="cre:CHLRE_02g087250v5"/>
<name>A8I8R3_CHLRE</name>
<proteinExistence type="predicted"/>
<reference evidence="1 2" key="1">
    <citation type="journal article" date="2007" name="Science">
        <title>The Chlamydomonas genome reveals the evolution of key animal and plant functions.</title>
        <authorList>
            <person name="Merchant S.S."/>
            <person name="Prochnik S.E."/>
            <person name="Vallon O."/>
            <person name="Harris E.H."/>
            <person name="Karpowicz S.J."/>
            <person name="Witman G.B."/>
            <person name="Terry A."/>
            <person name="Salamov A."/>
            <person name="Fritz-Laylin L.K."/>
            <person name="Marechal-Drouard L."/>
            <person name="Marshall W.F."/>
            <person name="Qu L.H."/>
            <person name="Nelson D.R."/>
            <person name="Sanderfoot A.A."/>
            <person name="Spalding M.H."/>
            <person name="Kapitonov V.V."/>
            <person name="Ren Q."/>
            <person name="Ferris P."/>
            <person name="Lindquist E."/>
            <person name="Shapiro H."/>
            <person name="Lucas S.M."/>
            <person name="Grimwood J."/>
            <person name="Schmutz J."/>
            <person name="Cardol P."/>
            <person name="Cerutti H."/>
            <person name="Chanfreau G."/>
            <person name="Chen C.L."/>
            <person name="Cognat V."/>
            <person name="Croft M.T."/>
            <person name="Dent R."/>
            <person name="Dutcher S."/>
            <person name="Fernandez E."/>
            <person name="Fukuzawa H."/>
            <person name="Gonzalez-Ballester D."/>
            <person name="Gonzalez-Halphen D."/>
            <person name="Hallmann A."/>
            <person name="Hanikenne M."/>
            <person name="Hippler M."/>
            <person name="Inwood W."/>
            <person name="Jabbari K."/>
            <person name="Kalanon M."/>
            <person name="Kuras R."/>
            <person name="Lefebvre P.A."/>
            <person name="Lemaire S.D."/>
            <person name="Lobanov A.V."/>
            <person name="Lohr M."/>
            <person name="Manuell A."/>
            <person name="Meier I."/>
            <person name="Mets L."/>
            <person name="Mittag M."/>
            <person name="Mittelmeier T."/>
            <person name="Moroney J.V."/>
            <person name="Moseley J."/>
            <person name="Napoli C."/>
            <person name="Nedelcu A.M."/>
            <person name="Niyogi K."/>
            <person name="Novoselov S.V."/>
            <person name="Paulsen I.T."/>
            <person name="Pazour G."/>
            <person name="Purton S."/>
            <person name="Ral J.P."/>
            <person name="Riano-Pachon D.M."/>
            <person name="Riekhof W."/>
            <person name="Rymarquis L."/>
            <person name="Schroda M."/>
            <person name="Stern D."/>
            <person name="Umen J."/>
            <person name="Willows R."/>
            <person name="Wilson N."/>
            <person name="Zimmer S.L."/>
            <person name="Allmer J."/>
            <person name="Balk J."/>
            <person name="Bisova K."/>
            <person name="Chen C.J."/>
            <person name="Elias M."/>
            <person name="Gendler K."/>
            <person name="Hauser C."/>
            <person name="Lamb M.R."/>
            <person name="Ledford H."/>
            <person name="Long J.C."/>
            <person name="Minagawa J."/>
            <person name="Page M.D."/>
            <person name="Pan J."/>
            <person name="Pootakham W."/>
            <person name="Roje S."/>
            <person name="Rose A."/>
            <person name="Stahlberg E."/>
            <person name="Terauchi A.M."/>
            <person name="Yang P."/>
            <person name="Ball S."/>
            <person name="Bowler C."/>
            <person name="Dieckmann C.L."/>
            <person name="Gladyshev V.N."/>
            <person name="Green P."/>
            <person name="Jorgensen R."/>
            <person name="Mayfield S."/>
            <person name="Mueller-Roeber B."/>
            <person name="Rajamani S."/>
            <person name="Sayre R.T."/>
            <person name="Brokstein P."/>
            <person name="Dubchak I."/>
            <person name="Goodstein D."/>
            <person name="Hornick L."/>
            <person name="Huang Y.W."/>
            <person name="Jhaveri J."/>
            <person name="Luo Y."/>
            <person name="Martinez D."/>
            <person name="Ngau W.C."/>
            <person name="Otillar B."/>
            <person name="Poliakov A."/>
            <person name="Porter A."/>
            <person name="Szajkowski L."/>
            <person name="Werner G."/>
            <person name="Zhou K."/>
            <person name="Grigoriev I.V."/>
            <person name="Rokhsar D.S."/>
            <person name="Grossman A.R."/>
        </authorList>
    </citation>
    <scope>NUCLEOTIDE SEQUENCE [LARGE SCALE GENOMIC DNA]</scope>
    <source>
        <strain evidence="2">CC-503</strain>
    </source>
</reference>
<protein>
    <submittedName>
        <fullName evidence="1">Uncharacterized protein</fullName>
    </submittedName>
</protein>
<dbReference type="InParanoid" id="A8I8R3"/>
<dbReference type="EMBL" id="CM008963">
    <property type="protein sequence ID" value="PNW86459.1"/>
    <property type="molecule type" value="Genomic_DNA"/>
</dbReference>
<dbReference type="AlphaFoldDB" id="A8I8R3"/>
<organism evidence="1 2">
    <name type="scientific">Chlamydomonas reinhardtii</name>
    <name type="common">Chlamydomonas smithii</name>
    <dbReference type="NCBI Taxonomy" id="3055"/>
    <lineage>
        <taxon>Eukaryota</taxon>
        <taxon>Viridiplantae</taxon>
        <taxon>Chlorophyta</taxon>
        <taxon>core chlorophytes</taxon>
        <taxon>Chlorophyceae</taxon>
        <taxon>CS clade</taxon>
        <taxon>Chlamydomonadales</taxon>
        <taxon>Chlamydomonadaceae</taxon>
        <taxon>Chlamydomonas</taxon>
    </lineage>
</organism>
<dbReference type="OrthoDB" id="525705at2759"/>
<dbReference type="RefSeq" id="XP_001701941.1">
    <property type="nucleotide sequence ID" value="XM_001701889.2"/>
</dbReference>
<evidence type="ECO:0000313" key="2">
    <source>
        <dbReference type="Proteomes" id="UP000006906"/>
    </source>
</evidence>
<sequence length="166" mass="17351">MRTMLVAAFVVLLAVTSGEAARVKPQSASLDAPVRASPFTCVKQKTAIDCDLLSDCVWCIKPDSKLGTGCYPISAAKLLPKKWGIECDKPLNGSEAVVVAKEQQQTEVAVQGTCDGKAEATCIAPSCVWCTSAAVGGGCYTPDEAKLLPKAIFKCKTSPSTKLPGV</sequence>
<dbReference type="PaxDb" id="3055-EDP06916"/>
<gene>
    <name evidence="1" type="ORF">CHLRE_02g087250v5</name>
</gene>
<dbReference type="HOGENOM" id="CLU_1605077_0_0_1"/>
<dbReference type="Gramene" id="PNW86459">
    <property type="protein sequence ID" value="PNW86459"/>
    <property type="gene ID" value="CHLRE_02g087250v5"/>
</dbReference>
<accession>A8I8R3</accession>
<dbReference type="Proteomes" id="UP000006906">
    <property type="component" value="Chromosome 2"/>
</dbReference>
<evidence type="ECO:0000313" key="1">
    <source>
        <dbReference type="EMBL" id="PNW86459.1"/>
    </source>
</evidence>
<dbReference type="GeneID" id="5727414"/>